<dbReference type="PROSITE" id="PS51379">
    <property type="entry name" value="4FE4S_FER_2"/>
    <property type="match status" value="1"/>
</dbReference>
<dbReference type="GO" id="GO:0046872">
    <property type="term" value="F:metal ion binding"/>
    <property type="evidence" value="ECO:0007669"/>
    <property type="project" value="UniProtKB-KW"/>
</dbReference>
<dbReference type="EMBL" id="LNQE01000964">
    <property type="protein sequence ID" value="KUG22473.1"/>
    <property type="molecule type" value="Genomic_DNA"/>
</dbReference>
<dbReference type="EC" id="1.8.98.1" evidence="7"/>
<keyword evidence="2" id="KW-0479">Metal-binding</keyword>
<dbReference type="PANTHER" id="PTHR43255:SF1">
    <property type="entry name" value="IRON-SULFUR-BINDING OXIDOREDUCTASE FADF-RELATED"/>
    <property type="match status" value="1"/>
</dbReference>
<keyword evidence="5" id="KW-0411">Iron-sulfur</keyword>
<dbReference type="InterPro" id="IPR051460">
    <property type="entry name" value="HdrC_iron-sulfur_subunit"/>
</dbReference>
<dbReference type="GO" id="GO:0051539">
    <property type="term" value="F:4 iron, 4 sulfur cluster binding"/>
    <property type="evidence" value="ECO:0007669"/>
    <property type="project" value="UniProtKB-KW"/>
</dbReference>
<sequence>METFLEEVNKKIHGVPLQACYHCRKCTAGCPMTKHMEYNPNKVIKMIQNGQRDKVLNSSTIWICLSCETCITRCPNKVDIARMMDVLRQMAIETGVGAHEKNVLKFHEAFLAGMKRGGRINEPIMMVEYKLKSGDLFSDAMLGLDMFMKGKLALLSPRTKDMKSVRNIFEKTKNS</sequence>
<protein>
    <submittedName>
        <fullName evidence="7">Cob--com heterodisulfide reductase subunit c</fullName>
        <ecNumber evidence="7">1.8.98.1</ecNumber>
    </submittedName>
</protein>
<evidence type="ECO:0000259" key="6">
    <source>
        <dbReference type="PROSITE" id="PS51379"/>
    </source>
</evidence>
<organism evidence="7">
    <name type="scientific">hydrocarbon metagenome</name>
    <dbReference type="NCBI Taxonomy" id="938273"/>
    <lineage>
        <taxon>unclassified sequences</taxon>
        <taxon>metagenomes</taxon>
        <taxon>ecological metagenomes</taxon>
    </lineage>
</organism>
<comment type="caution">
    <text evidence="7">The sequence shown here is derived from an EMBL/GenBank/DDBJ whole genome shotgun (WGS) entry which is preliminary data.</text>
</comment>
<feature type="domain" description="4Fe-4S ferredoxin-type" evidence="6">
    <location>
        <begin position="10"/>
        <end position="41"/>
    </location>
</feature>
<dbReference type="PROSITE" id="PS00198">
    <property type="entry name" value="4FE4S_FER_1"/>
    <property type="match status" value="1"/>
</dbReference>
<evidence type="ECO:0000256" key="1">
    <source>
        <dbReference type="ARBA" id="ARBA00022485"/>
    </source>
</evidence>
<accession>A0A0W8FNS7</accession>
<dbReference type="PANTHER" id="PTHR43255">
    <property type="entry name" value="IRON-SULFUR-BINDING OXIDOREDUCTASE FADF-RELATED-RELATED"/>
    <property type="match status" value="1"/>
</dbReference>
<evidence type="ECO:0000256" key="5">
    <source>
        <dbReference type="ARBA" id="ARBA00023014"/>
    </source>
</evidence>
<keyword evidence="3 7" id="KW-0560">Oxidoreductase</keyword>
<keyword evidence="1" id="KW-0004">4Fe-4S</keyword>
<dbReference type="Gene3D" id="1.10.1060.10">
    <property type="entry name" value="Alpha-helical ferredoxin"/>
    <property type="match status" value="1"/>
</dbReference>
<name>A0A0W8FNS7_9ZZZZ</name>
<dbReference type="AlphaFoldDB" id="A0A0W8FNS7"/>
<evidence type="ECO:0000256" key="2">
    <source>
        <dbReference type="ARBA" id="ARBA00022723"/>
    </source>
</evidence>
<dbReference type="Pfam" id="PF13183">
    <property type="entry name" value="Fer4_8"/>
    <property type="match status" value="1"/>
</dbReference>
<evidence type="ECO:0000256" key="4">
    <source>
        <dbReference type="ARBA" id="ARBA00023004"/>
    </source>
</evidence>
<dbReference type="InterPro" id="IPR017900">
    <property type="entry name" value="4Fe4S_Fe_S_CS"/>
</dbReference>
<proteinExistence type="predicted"/>
<gene>
    <name evidence="7" type="ORF">ASZ90_007756</name>
</gene>
<dbReference type="InterPro" id="IPR009051">
    <property type="entry name" value="Helical_ferredxn"/>
</dbReference>
<evidence type="ECO:0000313" key="7">
    <source>
        <dbReference type="EMBL" id="KUG22473.1"/>
    </source>
</evidence>
<evidence type="ECO:0000256" key="3">
    <source>
        <dbReference type="ARBA" id="ARBA00023002"/>
    </source>
</evidence>
<reference evidence="7" key="1">
    <citation type="journal article" date="2015" name="Proc. Natl. Acad. Sci. U.S.A.">
        <title>Networks of energetic and metabolic interactions define dynamics in microbial communities.</title>
        <authorList>
            <person name="Embree M."/>
            <person name="Liu J.K."/>
            <person name="Al-Bassam M.M."/>
            <person name="Zengler K."/>
        </authorList>
    </citation>
    <scope>NUCLEOTIDE SEQUENCE</scope>
</reference>
<dbReference type="InterPro" id="IPR017896">
    <property type="entry name" value="4Fe4S_Fe-S-bd"/>
</dbReference>
<keyword evidence="4" id="KW-0408">Iron</keyword>
<dbReference type="GO" id="GO:0005886">
    <property type="term" value="C:plasma membrane"/>
    <property type="evidence" value="ECO:0007669"/>
    <property type="project" value="TreeGrafter"/>
</dbReference>
<dbReference type="SUPFAM" id="SSF46548">
    <property type="entry name" value="alpha-helical ferredoxin"/>
    <property type="match status" value="1"/>
</dbReference>
<dbReference type="GO" id="GO:0051912">
    <property type="term" value="F:CoB--CoM heterodisulfide reductase activity"/>
    <property type="evidence" value="ECO:0007669"/>
    <property type="project" value="UniProtKB-EC"/>
</dbReference>